<dbReference type="AlphaFoldDB" id="A0A498CLH5"/>
<accession>A0A498CLH5</accession>
<evidence type="ECO:0000313" key="1">
    <source>
        <dbReference type="EMBL" id="RLL10831.1"/>
    </source>
</evidence>
<name>A0A498CLH5_9FIRM</name>
<dbReference type="RefSeq" id="WP_101549067.1">
    <property type="nucleotide sequence ID" value="NZ_DBFNFR010000068.1"/>
</dbReference>
<gene>
    <name evidence="1" type="ORF">D4A47_08030</name>
</gene>
<protein>
    <submittedName>
        <fullName evidence="1">Spore coat associated protein CotJA</fullName>
    </submittedName>
</protein>
<evidence type="ECO:0000313" key="2">
    <source>
        <dbReference type="Proteomes" id="UP000276301"/>
    </source>
</evidence>
<dbReference type="InterPro" id="IPR020256">
    <property type="entry name" value="Spore_coat_CotJA"/>
</dbReference>
<sequence>MVLKPDMGAYAVQVQDPCWPDVMPALSMTYSPWQQWGPVYEAEVGLSRGTIFPGLDKPFLEGACPCV</sequence>
<dbReference type="EMBL" id="RCHT01000012">
    <property type="protein sequence ID" value="RLL10831.1"/>
    <property type="molecule type" value="Genomic_DNA"/>
</dbReference>
<comment type="caution">
    <text evidence="1">The sequence shown here is derived from an EMBL/GenBank/DDBJ whole genome shotgun (WGS) entry which is preliminary data.</text>
</comment>
<organism evidence="1 2">
    <name type="scientific">Anaerotruncus massiliensis</name>
    <name type="common">ex Liu et al. 2021</name>
    <dbReference type="NCBI Taxonomy" id="2321404"/>
    <lineage>
        <taxon>Bacteria</taxon>
        <taxon>Bacillati</taxon>
        <taxon>Bacillota</taxon>
        <taxon>Clostridia</taxon>
        <taxon>Eubacteriales</taxon>
        <taxon>Oscillospiraceae</taxon>
        <taxon>Anaerotruncus</taxon>
    </lineage>
</organism>
<dbReference type="Proteomes" id="UP000276301">
    <property type="component" value="Unassembled WGS sequence"/>
</dbReference>
<keyword evidence="2" id="KW-1185">Reference proteome</keyword>
<reference evidence="1 2" key="1">
    <citation type="submission" date="2018-10" db="EMBL/GenBank/DDBJ databases">
        <title>Anaerotruncus faecis sp. nov., isolated from human feces.</title>
        <authorList>
            <person name="Wang Y.-J."/>
        </authorList>
    </citation>
    <scope>NUCLEOTIDE SEQUENCE [LARGE SCALE GENOMIC DNA]</scope>
    <source>
        <strain evidence="1 2">22A2-44</strain>
    </source>
</reference>
<proteinExistence type="predicted"/>
<dbReference type="Pfam" id="PF11007">
    <property type="entry name" value="CotJA"/>
    <property type="match status" value="1"/>
</dbReference>